<dbReference type="PANTHER" id="PTHR38436:SF1">
    <property type="entry name" value="ESTER CYCLASE"/>
    <property type="match status" value="1"/>
</dbReference>
<dbReference type="RefSeq" id="WP_163698068.1">
    <property type="nucleotide sequence ID" value="NZ_QXHD01000004.1"/>
</dbReference>
<evidence type="ECO:0000313" key="2">
    <source>
        <dbReference type="Proteomes" id="UP000481033"/>
    </source>
</evidence>
<dbReference type="InterPro" id="IPR009959">
    <property type="entry name" value="Cyclase_SnoaL-like"/>
</dbReference>
<protein>
    <submittedName>
        <fullName evidence="1">Ester cyclase</fullName>
    </submittedName>
</protein>
<accession>A0A6M0RJT2</accession>
<dbReference type="Gene3D" id="3.10.450.50">
    <property type="match status" value="1"/>
</dbReference>
<keyword evidence="2" id="KW-1185">Reference proteome</keyword>
<dbReference type="GO" id="GO:0030638">
    <property type="term" value="P:polyketide metabolic process"/>
    <property type="evidence" value="ECO:0007669"/>
    <property type="project" value="InterPro"/>
</dbReference>
<dbReference type="Pfam" id="PF07366">
    <property type="entry name" value="SnoaL"/>
    <property type="match status" value="1"/>
</dbReference>
<dbReference type="Proteomes" id="UP000481033">
    <property type="component" value="Unassembled WGS sequence"/>
</dbReference>
<evidence type="ECO:0000313" key="1">
    <source>
        <dbReference type="EMBL" id="NEZ56120.1"/>
    </source>
</evidence>
<comment type="caution">
    <text evidence="1">The sequence shown here is derived from an EMBL/GenBank/DDBJ whole genome shotgun (WGS) entry which is preliminary data.</text>
</comment>
<gene>
    <name evidence="1" type="ORF">DXZ20_10630</name>
</gene>
<dbReference type="AlphaFoldDB" id="A0A6M0RJT2"/>
<reference evidence="1 2" key="1">
    <citation type="journal article" date="2020" name="Microb. Ecol.">
        <title>Ecogenomics of the Marine Benthic Filamentous Cyanobacterium Adonisia.</title>
        <authorList>
            <person name="Walter J.M."/>
            <person name="Coutinho F.H."/>
            <person name="Leomil L."/>
            <person name="Hargreaves P.I."/>
            <person name="Campeao M.E."/>
            <person name="Vieira V.V."/>
            <person name="Silva B.S."/>
            <person name="Fistarol G.O."/>
            <person name="Salomon P.S."/>
            <person name="Sawabe T."/>
            <person name="Mino S."/>
            <person name="Hosokawa M."/>
            <person name="Miyashita H."/>
            <person name="Maruyama F."/>
            <person name="van Verk M.C."/>
            <person name="Dutilh B.E."/>
            <person name="Thompson C.C."/>
            <person name="Thompson F.L."/>
        </authorList>
    </citation>
    <scope>NUCLEOTIDE SEQUENCE [LARGE SCALE GENOMIC DNA]</scope>
    <source>
        <strain evidence="1 2">CCMR0081</strain>
    </source>
</reference>
<name>A0A6M0RJT2_9CYAN</name>
<organism evidence="1 2">
    <name type="scientific">Adonisia turfae CCMR0081</name>
    <dbReference type="NCBI Taxonomy" id="2292702"/>
    <lineage>
        <taxon>Bacteria</taxon>
        <taxon>Bacillati</taxon>
        <taxon>Cyanobacteriota</taxon>
        <taxon>Adonisia</taxon>
        <taxon>Adonisia turfae</taxon>
    </lineage>
</organism>
<dbReference type="EMBL" id="QXHD01000004">
    <property type="protein sequence ID" value="NEZ56120.1"/>
    <property type="molecule type" value="Genomic_DNA"/>
</dbReference>
<proteinExistence type="predicted"/>
<dbReference type="InterPro" id="IPR032710">
    <property type="entry name" value="NTF2-like_dom_sf"/>
</dbReference>
<sequence length="143" mass="16087">MTTLIEKNKAIALRFAQDGWGIQSDWRGVWDELMSADVVYHFNSAAEPIVGLDANKAFNEILFQGFPDIYQRMGDIVAENDKVVYRTTIQGTHTGNFLGMPPTGKSVKVNDFTLLQIADGKIVEWWYECNLLEVMQQLGLVSA</sequence>
<dbReference type="PANTHER" id="PTHR38436">
    <property type="entry name" value="POLYKETIDE CYCLASE SNOAL-LIKE DOMAIN"/>
    <property type="match status" value="1"/>
</dbReference>
<dbReference type="SUPFAM" id="SSF54427">
    <property type="entry name" value="NTF2-like"/>
    <property type="match status" value="1"/>
</dbReference>